<feature type="region of interest" description="Disordered" evidence="1">
    <location>
        <begin position="211"/>
        <end position="287"/>
    </location>
</feature>
<dbReference type="KEGG" id="adl:AURDEDRAFT_177342"/>
<feature type="compositionally biased region" description="Polar residues" evidence="1">
    <location>
        <begin position="247"/>
        <end position="256"/>
    </location>
</feature>
<feature type="compositionally biased region" description="Low complexity" evidence="1">
    <location>
        <begin position="257"/>
        <end position="287"/>
    </location>
</feature>
<gene>
    <name evidence="2" type="ORF">AURDEDRAFT_177342</name>
</gene>
<sequence length="287" mass="29419">MSTLNPFSVLPVESTSEDDSNDGSPTPHENTDGAIQAQIAPAPAPLPATSRAPAVTPTRKGVPRKVDDTDFKDSPRVNKEWSERKEQHYQAMSACQAAPGSPTKPKPHHKIVGHFRWPDNDDPVPVDPKFYTATEASSNVPRQEPGTMATSSIPSTQPSSTPITSASAIHRQSSNAAVTATTGRTLAQIVANTSPVKSALTSATFLPPAAMPMSATQSAPGPVSAGSIAADAAPTSATKGPAPLPQHESTAIQQSTKASPAKAPAAPQVAAPVAHAAPVAPKGPAIL</sequence>
<evidence type="ECO:0000313" key="2">
    <source>
        <dbReference type="EMBL" id="EJD33577.1"/>
    </source>
</evidence>
<proteinExistence type="predicted"/>
<feature type="compositionally biased region" description="Low complexity" evidence="1">
    <location>
        <begin position="34"/>
        <end position="54"/>
    </location>
</feature>
<protein>
    <submittedName>
        <fullName evidence="2">Uncharacterized protein</fullName>
    </submittedName>
</protein>
<evidence type="ECO:0000313" key="3">
    <source>
        <dbReference type="Proteomes" id="UP000006514"/>
    </source>
</evidence>
<dbReference type="Proteomes" id="UP000006514">
    <property type="component" value="Unassembled WGS sequence"/>
</dbReference>
<organism evidence="2 3">
    <name type="scientific">Auricularia subglabra (strain TFB-10046 / SS5)</name>
    <name type="common">White-rot fungus</name>
    <name type="synonym">Auricularia delicata (strain TFB10046)</name>
    <dbReference type="NCBI Taxonomy" id="717982"/>
    <lineage>
        <taxon>Eukaryota</taxon>
        <taxon>Fungi</taxon>
        <taxon>Dikarya</taxon>
        <taxon>Basidiomycota</taxon>
        <taxon>Agaricomycotina</taxon>
        <taxon>Agaricomycetes</taxon>
        <taxon>Auriculariales</taxon>
        <taxon>Auriculariaceae</taxon>
        <taxon>Auricularia</taxon>
    </lineage>
</organism>
<dbReference type="AlphaFoldDB" id="J0WNZ3"/>
<reference evidence="3" key="1">
    <citation type="journal article" date="2012" name="Science">
        <title>The Paleozoic origin of enzymatic lignin decomposition reconstructed from 31 fungal genomes.</title>
        <authorList>
            <person name="Floudas D."/>
            <person name="Binder M."/>
            <person name="Riley R."/>
            <person name="Barry K."/>
            <person name="Blanchette R.A."/>
            <person name="Henrissat B."/>
            <person name="Martinez A.T."/>
            <person name="Otillar R."/>
            <person name="Spatafora J.W."/>
            <person name="Yadav J.S."/>
            <person name="Aerts A."/>
            <person name="Benoit I."/>
            <person name="Boyd A."/>
            <person name="Carlson A."/>
            <person name="Copeland A."/>
            <person name="Coutinho P.M."/>
            <person name="de Vries R.P."/>
            <person name="Ferreira P."/>
            <person name="Findley K."/>
            <person name="Foster B."/>
            <person name="Gaskell J."/>
            <person name="Glotzer D."/>
            <person name="Gorecki P."/>
            <person name="Heitman J."/>
            <person name="Hesse C."/>
            <person name="Hori C."/>
            <person name="Igarashi K."/>
            <person name="Jurgens J.A."/>
            <person name="Kallen N."/>
            <person name="Kersten P."/>
            <person name="Kohler A."/>
            <person name="Kuees U."/>
            <person name="Kumar T.K.A."/>
            <person name="Kuo A."/>
            <person name="LaButti K."/>
            <person name="Larrondo L.F."/>
            <person name="Lindquist E."/>
            <person name="Ling A."/>
            <person name="Lombard V."/>
            <person name="Lucas S."/>
            <person name="Lundell T."/>
            <person name="Martin R."/>
            <person name="McLaughlin D.J."/>
            <person name="Morgenstern I."/>
            <person name="Morin E."/>
            <person name="Murat C."/>
            <person name="Nagy L.G."/>
            <person name="Nolan M."/>
            <person name="Ohm R.A."/>
            <person name="Patyshakuliyeva A."/>
            <person name="Rokas A."/>
            <person name="Ruiz-Duenas F.J."/>
            <person name="Sabat G."/>
            <person name="Salamov A."/>
            <person name="Samejima M."/>
            <person name="Schmutz J."/>
            <person name="Slot J.C."/>
            <person name="St John F."/>
            <person name="Stenlid J."/>
            <person name="Sun H."/>
            <person name="Sun S."/>
            <person name="Syed K."/>
            <person name="Tsang A."/>
            <person name="Wiebenga A."/>
            <person name="Young D."/>
            <person name="Pisabarro A."/>
            <person name="Eastwood D.C."/>
            <person name="Martin F."/>
            <person name="Cullen D."/>
            <person name="Grigoriev I.V."/>
            <person name="Hibbett D.S."/>
        </authorList>
    </citation>
    <scope>NUCLEOTIDE SEQUENCE [LARGE SCALE GENOMIC DNA]</scope>
    <source>
        <strain evidence="3">TFB10046</strain>
    </source>
</reference>
<dbReference type="InParanoid" id="J0WNZ3"/>
<feature type="region of interest" description="Disordered" evidence="1">
    <location>
        <begin position="1"/>
        <end position="176"/>
    </location>
</feature>
<keyword evidence="3" id="KW-1185">Reference proteome</keyword>
<dbReference type="EMBL" id="JH688166">
    <property type="protein sequence ID" value="EJD33577.1"/>
    <property type="molecule type" value="Genomic_DNA"/>
</dbReference>
<accession>J0WNZ3</accession>
<feature type="compositionally biased region" description="Basic and acidic residues" evidence="1">
    <location>
        <begin position="64"/>
        <end position="88"/>
    </location>
</feature>
<name>J0WNZ3_AURST</name>
<evidence type="ECO:0000256" key="1">
    <source>
        <dbReference type="SAM" id="MobiDB-lite"/>
    </source>
</evidence>
<feature type="compositionally biased region" description="Low complexity" evidence="1">
    <location>
        <begin position="149"/>
        <end position="169"/>
    </location>
</feature>